<evidence type="ECO:0000313" key="3">
    <source>
        <dbReference type="Proteomes" id="UP000681356"/>
    </source>
</evidence>
<keyword evidence="3" id="KW-1185">Reference proteome</keyword>
<dbReference type="Pfam" id="PF13785">
    <property type="entry name" value="DUF4178"/>
    <property type="match status" value="1"/>
</dbReference>
<feature type="domain" description="DUF4178" evidence="1">
    <location>
        <begin position="55"/>
        <end position="191"/>
    </location>
</feature>
<dbReference type="AlphaFoldDB" id="A0A8J8BBU9"/>
<dbReference type="InterPro" id="IPR025235">
    <property type="entry name" value="DUF4178"/>
</dbReference>
<gene>
    <name evidence="2" type="ORF">KB874_21205</name>
</gene>
<accession>A0A8J8BBU9</accession>
<organism evidence="2 3">
    <name type="scientific">Thetidibacter halocola</name>
    <dbReference type="NCBI Taxonomy" id="2827239"/>
    <lineage>
        <taxon>Bacteria</taxon>
        <taxon>Pseudomonadati</taxon>
        <taxon>Pseudomonadota</taxon>
        <taxon>Alphaproteobacteria</taxon>
        <taxon>Rhodobacterales</taxon>
        <taxon>Roseobacteraceae</taxon>
        <taxon>Thetidibacter</taxon>
    </lineage>
</organism>
<evidence type="ECO:0000259" key="1">
    <source>
        <dbReference type="Pfam" id="PF13785"/>
    </source>
</evidence>
<dbReference type="EMBL" id="JAGTUU010000010">
    <property type="protein sequence ID" value="MBS0126603.1"/>
    <property type="molecule type" value="Genomic_DNA"/>
</dbReference>
<protein>
    <submittedName>
        <fullName evidence="2">DUF4178 domain-containing protein</fullName>
    </submittedName>
</protein>
<dbReference type="Proteomes" id="UP000681356">
    <property type="component" value="Unassembled WGS sequence"/>
</dbReference>
<name>A0A8J8BBU9_9RHOB</name>
<comment type="caution">
    <text evidence="2">The sequence shown here is derived from an EMBL/GenBank/DDBJ whole genome shotgun (WGS) entry which is preliminary data.</text>
</comment>
<proteinExistence type="predicted"/>
<sequence>MSMQCPNCGDAVPQQIGQVAMLTCPSCATTLYLDGARLRDAGQAGIVHDAPQLFRIGQTVRLGRVKFTARGQAQFSYGRGWWDEFWGTTAGGEARWVSVDEGDIVMQQPLDARPPVRRSSRVGTAFEFDGAEWRVTETGEGECIALRGSFGDRLLVGDRYAYVNAESGGRLLSGEFRGSEQSWFLGQWFDPFEIAIEADP</sequence>
<evidence type="ECO:0000313" key="2">
    <source>
        <dbReference type="EMBL" id="MBS0126603.1"/>
    </source>
</evidence>
<reference evidence="2" key="1">
    <citation type="submission" date="2021-04" db="EMBL/GenBank/DDBJ databases">
        <authorList>
            <person name="Yoon J."/>
        </authorList>
    </citation>
    <scope>NUCLEOTIDE SEQUENCE</scope>
    <source>
        <strain evidence="2">KMU-90</strain>
    </source>
</reference>